<keyword evidence="2 3" id="KW-0175">Coiled coil</keyword>
<reference evidence="6" key="2">
    <citation type="submission" date="2013-12" db="EMBL/GenBank/DDBJ databases">
        <authorList>
            <person name="Yu Y."/>
            <person name="Lee S."/>
            <person name="de Baynast K."/>
            <person name="Wissotski M."/>
            <person name="Liu L."/>
            <person name="Talag J."/>
            <person name="Goicoechea J."/>
            <person name="Angelova A."/>
            <person name="Jetty R."/>
            <person name="Kudrna D."/>
            <person name="Golser W."/>
            <person name="Rivera L."/>
            <person name="Zhang J."/>
            <person name="Wing R."/>
        </authorList>
    </citation>
    <scope>NUCLEOTIDE SEQUENCE</scope>
</reference>
<organism evidence="5 6">
    <name type="scientific">Leersia perrieri</name>
    <dbReference type="NCBI Taxonomy" id="77586"/>
    <lineage>
        <taxon>Eukaryota</taxon>
        <taxon>Viridiplantae</taxon>
        <taxon>Streptophyta</taxon>
        <taxon>Embryophyta</taxon>
        <taxon>Tracheophyta</taxon>
        <taxon>Spermatophyta</taxon>
        <taxon>Magnoliopsida</taxon>
        <taxon>Liliopsida</taxon>
        <taxon>Poales</taxon>
        <taxon>Poaceae</taxon>
        <taxon>BOP clade</taxon>
        <taxon>Oryzoideae</taxon>
        <taxon>Oryzeae</taxon>
        <taxon>Oryzinae</taxon>
        <taxon>Leersia</taxon>
    </lineage>
</organism>
<dbReference type="GO" id="GO:0009904">
    <property type="term" value="P:chloroplast accumulation movement"/>
    <property type="evidence" value="ECO:0007669"/>
    <property type="project" value="TreeGrafter"/>
</dbReference>
<dbReference type="STRING" id="77586.A0A0D9VR30"/>
<evidence type="ECO:0000256" key="2">
    <source>
        <dbReference type="ARBA" id="ARBA00023054"/>
    </source>
</evidence>
<keyword evidence="6" id="KW-1185">Reference proteome</keyword>
<comment type="similarity">
    <text evidence="1">Belongs to the WEB family.</text>
</comment>
<dbReference type="HOGENOM" id="CLU_029669_0_0_1"/>
<dbReference type="GO" id="GO:0005829">
    <property type="term" value="C:cytosol"/>
    <property type="evidence" value="ECO:0007669"/>
    <property type="project" value="TreeGrafter"/>
</dbReference>
<name>A0A0D9VR30_9ORYZ</name>
<dbReference type="GO" id="GO:0009903">
    <property type="term" value="P:chloroplast avoidance movement"/>
    <property type="evidence" value="ECO:0007669"/>
    <property type="project" value="TreeGrafter"/>
</dbReference>
<accession>A0A0D9VR30</accession>
<dbReference type="PANTHER" id="PTHR32054:SF17">
    <property type="entry name" value="EXPRESSED PROTEIN"/>
    <property type="match status" value="1"/>
</dbReference>
<reference evidence="5 6" key="1">
    <citation type="submission" date="2012-08" db="EMBL/GenBank/DDBJ databases">
        <title>Oryza genome evolution.</title>
        <authorList>
            <person name="Wing R.A."/>
        </authorList>
    </citation>
    <scope>NUCLEOTIDE SEQUENCE</scope>
</reference>
<feature type="region of interest" description="Disordered" evidence="4">
    <location>
        <begin position="324"/>
        <end position="377"/>
    </location>
</feature>
<sequence length="377" mass="42178">MAEIDTSPLESVQAALTHFQPRTDRSRFSPDRSVQEIDVLTKELATCKIQLEVKENEKMQSNLKLEALQNSMQQLSNIHDDRIAHLEDDNRIITKQQSEAAEECKSLRKELAVVRDELDAVKGSNAFLLREIELMETRMIMEKGKIKDALSHILQLTESVLTSAVAAIRAEEERSVFFQEITLGFFNSDKNREAIKVQTEMIESLESELLAKTVEIVYLQSQLNQAKEHHISSEIVAGNQIPQPEAVEDDDGEEFYTKEIDHHEKDGYVLVAKNGDDAGEDDGELKGKLEAARAEIGDLRFSLEEAERRAELAEEAKAALERALREEIQRKSSSSSSSSQVRKTPPATTPLMKSGGDGRPSPGGCLTLGKVLNMKYK</sequence>
<evidence type="ECO:0000256" key="4">
    <source>
        <dbReference type="SAM" id="MobiDB-lite"/>
    </source>
</evidence>
<evidence type="ECO:0008006" key="7">
    <source>
        <dbReference type="Google" id="ProtNLM"/>
    </source>
</evidence>
<evidence type="ECO:0000313" key="5">
    <source>
        <dbReference type="EnsemblPlants" id="LPERR03G07240.1"/>
    </source>
</evidence>
<protein>
    <recommendedName>
        <fullName evidence="7">WEB family protein</fullName>
    </recommendedName>
</protein>
<dbReference type="Gramene" id="LPERR03G07240.1">
    <property type="protein sequence ID" value="LPERR03G07240.1"/>
    <property type="gene ID" value="LPERR03G07240"/>
</dbReference>
<evidence type="ECO:0000313" key="6">
    <source>
        <dbReference type="Proteomes" id="UP000032180"/>
    </source>
</evidence>
<dbReference type="PANTHER" id="PTHR32054">
    <property type="entry name" value="HEAVY CHAIN, PUTATIVE, EXPRESSED-RELATED-RELATED"/>
    <property type="match status" value="1"/>
</dbReference>
<evidence type="ECO:0000256" key="3">
    <source>
        <dbReference type="SAM" id="Coils"/>
    </source>
</evidence>
<dbReference type="AlphaFoldDB" id="A0A0D9VR30"/>
<evidence type="ECO:0000256" key="1">
    <source>
        <dbReference type="ARBA" id="ARBA00005485"/>
    </source>
</evidence>
<dbReference type="eggNOG" id="ENOG502QWB1">
    <property type="taxonomic scope" value="Eukaryota"/>
</dbReference>
<dbReference type="EnsemblPlants" id="LPERR03G07240.1">
    <property type="protein sequence ID" value="LPERR03G07240.1"/>
    <property type="gene ID" value="LPERR03G07240"/>
</dbReference>
<dbReference type="Proteomes" id="UP000032180">
    <property type="component" value="Chromosome 3"/>
</dbReference>
<feature type="coiled-coil region" evidence="3">
    <location>
        <begin position="37"/>
        <end position="117"/>
    </location>
</feature>
<proteinExistence type="inferred from homology"/>
<reference evidence="5" key="3">
    <citation type="submission" date="2015-04" db="UniProtKB">
        <authorList>
            <consortium name="EnsemblPlants"/>
        </authorList>
    </citation>
    <scope>IDENTIFICATION</scope>
</reference>